<dbReference type="PROSITE" id="PS01095">
    <property type="entry name" value="GH18_1"/>
    <property type="match status" value="1"/>
</dbReference>
<reference evidence="1 2" key="1">
    <citation type="submission" date="2018-11" db="EMBL/GenBank/DDBJ databases">
        <authorList>
            <consortium name="Pathogen Informatics"/>
        </authorList>
    </citation>
    <scope>NUCLEOTIDE SEQUENCE [LARGE SCALE GENOMIC DNA]</scope>
    <source>
        <strain evidence="1 2">NCTC11458</strain>
    </source>
</reference>
<dbReference type="InterPro" id="IPR017853">
    <property type="entry name" value="GH"/>
</dbReference>
<gene>
    <name evidence="1" type="ORF">NCTC11458_01623</name>
</gene>
<organism evidence="1 2">
    <name type="scientific">Capnocytophaga ochracea</name>
    <dbReference type="NCBI Taxonomy" id="1018"/>
    <lineage>
        <taxon>Bacteria</taxon>
        <taxon>Pseudomonadati</taxon>
        <taxon>Bacteroidota</taxon>
        <taxon>Flavobacteriia</taxon>
        <taxon>Flavobacteriales</taxon>
        <taxon>Flavobacteriaceae</taxon>
        <taxon>Capnocytophaga</taxon>
    </lineage>
</organism>
<dbReference type="GO" id="GO:0005975">
    <property type="term" value="P:carbohydrate metabolic process"/>
    <property type="evidence" value="ECO:0007669"/>
    <property type="project" value="InterPro"/>
</dbReference>
<evidence type="ECO:0008006" key="3">
    <source>
        <dbReference type="Google" id="ProtNLM"/>
    </source>
</evidence>
<proteinExistence type="predicted"/>
<dbReference type="InterPro" id="IPR001579">
    <property type="entry name" value="Glyco_hydro_18_chit_AS"/>
</dbReference>
<name>A0A7Z8YF32_CAPOC</name>
<dbReference type="EMBL" id="UYIQ01000001">
    <property type="protein sequence ID" value="VDG82321.1"/>
    <property type="molecule type" value="Genomic_DNA"/>
</dbReference>
<sequence>MKKYSFLFSLVVAAIAVVGCSKWTETERLTYDNQDVQKLVYLIEAQKESDLNPHMREYYKKLREEYRTKPHVKGFGWFGNWTGKGDNAQNYLRCLPDSVDFVSLWGTRGKLSEEQKIDLKFFQEVKGGKALLCWIVQDLGGPLTPVGKDRIQYWQNEKGGGNFNEGVRAYANAIADTIEKYNLDGFDIDFEPGYGHSGDLANVASLGDIKGNNPMQVFIETLSARLRPKGRMLVMDGEPYYLSPETSKLIDHYIYQAYWERSTNSVMWKIEYGDNLDDWERKTIITVEFEQTWRTGGVSGYRSVRSELNSMQGTQILDYATFDLSSGKRIGGVGSYHMEYDYANNPEYKWLRKALYYGNQKYPGNYQ</sequence>
<dbReference type="Proteomes" id="UP000276733">
    <property type="component" value="Unassembled WGS sequence"/>
</dbReference>
<dbReference type="AlphaFoldDB" id="A0A7Z8YF32"/>
<dbReference type="InterPro" id="IPR032320">
    <property type="entry name" value="GH18_BT1044-like"/>
</dbReference>
<dbReference type="Pfam" id="PF16141">
    <property type="entry name" value="GH18_BT1044-like"/>
    <property type="match status" value="1"/>
</dbReference>
<dbReference type="Gene3D" id="3.20.20.80">
    <property type="entry name" value="Glycosidases"/>
    <property type="match status" value="1"/>
</dbReference>
<dbReference type="GO" id="GO:0004553">
    <property type="term" value="F:hydrolase activity, hydrolyzing O-glycosyl compounds"/>
    <property type="evidence" value="ECO:0007669"/>
    <property type="project" value="InterPro"/>
</dbReference>
<dbReference type="RefSeq" id="WP_181831752.1">
    <property type="nucleotide sequence ID" value="NZ_UYIQ01000001.1"/>
</dbReference>
<evidence type="ECO:0000313" key="1">
    <source>
        <dbReference type="EMBL" id="VDG82321.1"/>
    </source>
</evidence>
<accession>A0A7Z8YF32</accession>
<comment type="caution">
    <text evidence="1">The sequence shown here is derived from an EMBL/GenBank/DDBJ whole genome shotgun (WGS) entry which is preliminary data.</text>
</comment>
<dbReference type="CDD" id="cd06542">
    <property type="entry name" value="GH18_EndoS-like"/>
    <property type="match status" value="1"/>
</dbReference>
<dbReference type="PROSITE" id="PS51257">
    <property type="entry name" value="PROKAR_LIPOPROTEIN"/>
    <property type="match status" value="1"/>
</dbReference>
<evidence type="ECO:0000313" key="2">
    <source>
        <dbReference type="Proteomes" id="UP000276733"/>
    </source>
</evidence>
<dbReference type="SUPFAM" id="SSF51445">
    <property type="entry name" value="(Trans)glycosidases"/>
    <property type="match status" value="1"/>
</dbReference>
<protein>
    <recommendedName>
        <fullName evidence="3">Endoglycosidase</fullName>
    </recommendedName>
</protein>